<dbReference type="RefSeq" id="WP_141518027.1">
    <property type="nucleotide sequence ID" value="NZ_VICE01000066.1"/>
</dbReference>
<evidence type="ECO:0000313" key="3">
    <source>
        <dbReference type="EMBL" id="TQD46342.1"/>
    </source>
</evidence>
<dbReference type="OrthoDB" id="9778934at2"/>
<evidence type="ECO:0000313" key="4">
    <source>
        <dbReference type="Proteomes" id="UP000318212"/>
    </source>
</evidence>
<keyword evidence="4" id="KW-1185">Reference proteome</keyword>
<dbReference type="GO" id="GO:0009279">
    <property type="term" value="C:cell outer membrane"/>
    <property type="evidence" value="ECO:0007669"/>
    <property type="project" value="InterPro"/>
</dbReference>
<feature type="compositionally biased region" description="Low complexity" evidence="1">
    <location>
        <begin position="89"/>
        <end position="102"/>
    </location>
</feature>
<protein>
    <submittedName>
        <fullName evidence="3">Copper resistance protein B</fullName>
    </submittedName>
</protein>
<evidence type="ECO:0000256" key="2">
    <source>
        <dbReference type="SAM" id="SignalP"/>
    </source>
</evidence>
<name>A0A508AL01_9GAMM</name>
<reference evidence="3 4" key="1">
    <citation type="submission" date="2019-06" db="EMBL/GenBank/DDBJ databases">
        <title>Lysobacter alkalisoli sp. nov. isolated from saline soil.</title>
        <authorList>
            <person name="Sun J.-Q."/>
            <person name="Xu L."/>
        </authorList>
    </citation>
    <scope>NUCLEOTIDE SEQUENCE [LARGE SCALE GENOMIC DNA]</scope>
    <source>
        <strain evidence="3 4">JCM 31130</strain>
    </source>
</reference>
<organism evidence="3 4">
    <name type="scientific">Marilutibacter aestuarii</name>
    <dbReference type="NCBI Taxonomy" id="1706195"/>
    <lineage>
        <taxon>Bacteria</taxon>
        <taxon>Pseudomonadati</taxon>
        <taxon>Pseudomonadota</taxon>
        <taxon>Gammaproteobacteria</taxon>
        <taxon>Lysobacterales</taxon>
        <taxon>Lysobacteraceae</taxon>
        <taxon>Marilutibacter</taxon>
    </lineage>
</organism>
<comment type="caution">
    <text evidence="3">The sequence shown here is derived from an EMBL/GenBank/DDBJ whole genome shotgun (WGS) entry which is preliminary data.</text>
</comment>
<dbReference type="Proteomes" id="UP000318212">
    <property type="component" value="Unassembled WGS sequence"/>
</dbReference>
<evidence type="ECO:0000256" key="1">
    <source>
        <dbReference type="SAM" id="MobiDB-lite"/>
    </source>
</evidence>
<accession>A0A508AL01</accession>
<feature type="signal peptide" evidence="2">
    <location>
        <begin position="1"/>
        <end position="30"/>
    </location>
</feature>
<proteinExistence type="predicted"/>
<dbReference type="Pfam" id="PF05275">
    <property type="entry name" value="CopB"/>
    <property type="match status" value="1"/>
</dbReference>
<gene>
    <name evidence="3" type="ORF">FKV25_06765</name>
</gene>
<feature type="chain" id="PRO_5021498625" evidence="2">
    <location>
        <begin position="31"/>
        <end position="340"/>
    </location>
</feature>
<feature type="region of interest" description="Disordered" evidence="1">
    <location>
        <begin position="50"/>
        <end position="104"/>
    </location>
</feature>
<dbReference type="InterPro" id="IPR007939">
    <property type="entry name" value="Cu-R_B_prcur"/>
</dbReference>
<feature type="compositionally biased region" description="Basic and acidic residues" evidence="1">
    <location>
        <begin position="70"/>
        <end position="88"/>
    </location>
</feature>
<dbReference type="EMBL" id="VICE01000066">
    <property type="protein sequence ID" value="TQD46342.1"/>
    <property type="molecule type" value="Genomic_DNA"/>
</dbReference>
<dbReference type="AlphaFoldDB" id="A0A508AL01"/>
<keyword evidence="2" id="KW-0732">Signal</keyword>
<dbReference type="GO" id="GO:0006878">
    <property type="term" value="P:intracellular copper ion homeostasis"/>
    <property type="evidence" value="ECO:0007669"/>
    <property type="project" value="InterPro"/>
</dbReference>
<sequence>MSTPESKRATLSVALATSLVAIAWSSAALAQDPHTHHRAAASATAQDVLDNDPAEAPDPVTPAAQQPAMDHSKMDHSNMDHSKMDHAAMGHGASGSGTASEAPRTPIPPVSEADLRAAFPDLHAHAMHGDSVHSYWSMDRLEAWDADEHGTGTAWEALAWIGGDVDRIWLRSEGERSDAGTESADLEVLYGHGASRWWDVVAGIRHDFGGEGPSQTFAALGVQGLAPYKFEVSGTAYLGESGQSAATLEAEYDTLLTNRLILQWSAEAEFNGKDDPRRGIGSGLGHLEAGARLRYEFSRRFAPYVGVSWERAYGGTADYRAAEGEDRDDTRLVLGVRFWF</sequence>
<dbReference type="GO" id="GO:0005507">
    <property type="term" value="F:copper ion binding"/>
    <property type="evidence" value="ECO:0007669"/>
    <property type="project" value="InterPro"/>
</dbReference>